<dbReference type="EMBL" id="FNOK01000054">
    <property type="protein sequence ID" value="SDZ25703.1"/>
    <property type="molecule type" value="Genomic_DNA"/>
</dbReference>
<reference evidence="2" key="1">
    <citation type="submission" date="2016-10" db="EMBL/GenBank/DDBJ databases">
        <authorList>
            <person name="Varghese N."/>
            <person name="Submissions S."/>
        </authorList>
    </citation>
    <scope>NUCLEOTIDE SEQUENCE [LARGE SCALE GENOMIC DNA]</scope>
    <source>
        <strain evidence="2">CGMCC 4.3530</strain>
    </source>
</reference>
<name>A0A1H3RJC4_9PSEU</name>
<evidence type="ECO:0000313" key="2">
    <source>
        <dbReference type="Proteomes" id="UP000199529"/>
    </source>
</evidence>
<gene>
    <name evidence="1" type="ORF">SAMN05216215_105457</name>
</gene>
<protein>
    <submittedName>
        <fullName evidence="1">Uncharacterized protein</fullName>
    </submittedName>
</protein>
<dbReference type="STRING" id="418495.SAMN05216215_105457"/>
<dbReference type="RefSeq" id="WP_093275466.1">
    <property type="nucleotide sequence ID" value="NZ_FNOK01000054.1"/>
</dbReference>
<dbReference type="Proteomes" id="UP000199529">
    <property type="component" value="Unassembled WGS sequence"/>
</dbReference>
<proteinExistence type="predicted"/>
<dbReference type="OrthoDB" id="3287229at2"/>
<accession>A0A1H3RJC4</accession>
<evidence type="ECO:0000313" key="1">
    <source>
        <dbReference type="EMBL" id="SDZ25703.1"/>
    </source>
</evidence>
<sequence>MPIGGDDCGYELIVDLRAGEARGCVGEFSKVEGFCYPPQWRSVEAMLAEIADALEADQPVLGCERIADDGRLFWVEPSEVEFPVS</sequence>
<organism evidence="1 2">
    <name type="scientific">Saccharopolyspora shandongensis</name>
    <dbReference type="NCBI Taxonomy" id="418495"/>
    <lineage>
        <taxon>Bacteria</taxon>
        <taxon>Bacillati</taxon>
        <taxon>Actinomycetota</taxon>
        <taxon>Actinomycetes</taxon>
        <taxon>Pseudonocardiales</taxon>
        <taxon>Pseudonocardiaceae</taxon>
        <taxon>Saccharopolyspora</taxon>
    </lineage>
</organism>
<dbReference type="AlphaFoldDB" id="A0A1H3RJC4"/>
<keyword evidence="2" id="KW-1185">Reference proteome</keyword>